<evidence type="ECO:0000313" key="10">
    <source>
        <dbReference type="EMBL" id="PIY96053.1"/>
    </source>
</evidence>
<dbReference type="InterPro" id="IPR027417">
    <property type="entry name" value="P-loop_NTPase"/>
</dbReference>
<dbReference type="GO" id="GO:0006235">
    <property type="term" value="P:dTTP biosynthetic process"/>
    <property type="evidence" value="ECO:0007669"/>
    <property type="project" value="UniProtKB-UniRule"/>
</dbReference>
<dbReference type="HAMAP" id="MF_00165">
    <property type="entry name" value="Thymidylate_kinase"/>
    <property type="match status" value="1"/>
</dbReference>
<comment type="caution">
    <text evidence="8">Lacks conserved residue(s) required for the propagation of feature annotation.</text>
</comment>
<protein>
    <recommendedName>
        <fullName evidence="8">Thymidylate kinase</fullName>
        <ecNumber evidence="8">2.7.4.9</ecNumber>
    </recommendedName>
    <alternativeName>
        <fullName evidence="8">dTMP kinase</fullName>
    </alternativeName>
</protein>
<dbReference type="PANTHER" id="PTHR10344">
    <property type="entry name" value="THYMIDYLATE KINASE"/>
    <property type="match status" value="1"/>
</dbReference>
<comment type="caution">
    <text evidence="10">The sequence shown here is derived from an EMBL/GenBank/DDBJ whole genome shotgun (WGS) entry which is preliminary data.</text>
</comment>
<evidence type="ECO:0000256" key="2">
    <source>
        <dbReference type="ARBA" id="ARBA00022679"/>
    </source>
</evidence>
<keyword evidence="3 8" id="KW-0545">Nucleotide biosynthesis</keyword>
<evidence type="ECO:0000256" key="5">
    <source>
        <dbReference type="ARBA" id="ARBA00022777"/>
    </source>
</evidence>
<dbReference type="SUPFAM" id="SSF52540">
    <property type="entry name" value="P-loop containing nucleoside triphosphate hydrolases"/>
    <property type="match status" value="1"/>
</dbReference>
<dbReference type="PANTHER" id="PTHR10344:SF4">
    <property type="entry name" value="UMP-CMP KINASE 2, MITOCHONDRIAL"/>
    <property type="match status" value="1"/>
</dbReference>
<evidence type="ECO:0000256" key="4">
    <source>
        <dbReference type="ARBA" id="ARBA00022741"/>
    </source>
</evidence>
<comment type="similarity">
    <text evidence="1 8">Belongs to the thymidylate kinase family.</text>
</comment>
<dbReference type="Gene3D" id="3.40.50.300">
    <property type="entry name" value="P-loop containing nucleotide triphosphate hydrolases"/>
    <property type="match status" value="1"/>
</dbReference>
<dbReference type="AlphaFoldDB" id="A0A2M7RH44"/>
<dbReference type="GO" id="GO:0005524">
    <property type="term" value="F:ATP binding"/>
    <property type="evidence" value="ECO:0007669"/>
    <property type="project" value="UniProtKB-UniRule"/>
</dbReference>
<organism evidence="10 11">
    <name type="scientific">Candidatus Jorgensenbacteria bacterium CG_4_10_14_0_8_um_filter_39_13</name>
    <dbReference type="NCBI Taxonomy" id="1974589"/>
    <lineage>
        <taxon>Bacteria</taxon>
        <taxon>Candidatus Joergenseniibacteriota</taxon>
    </lineage>
</organism>
<evidence type="ECO:0000256" key="7">
    <source>
        <dbReference type="ARBA" id="ARBA00048743"/>
    </source>
</evidence>
<dbReference type="EMBL" id="PFME01000023">
    <property type="protein sequence ID" value="PIY96053.1"/>
    <property type="molecule type" value="Genomic_DNA"/>
</dbReference>
<keyword evidence="4 8" id="KW-0547">Nucleotide-binding</keyword>
<dbReference type="InterPro" id="IPR018094">
    <property type="entry name" value="Thymidylate_kinase"/>
</dbReference>
<dbReference type="GO" id="GO:0006227">
    <property type="term" value="P:dUDP biosynthetic process"/>
    <property type="evidence" value="ECO:0007669"/>
    <property type="project" value="TreeGrafter"/>
</dbReference>
<dbReference type="GO" id="GO:0004798">
    <property type="term" value="F:dTMP kinase activity"/>
    <property type="evidence" value="ECO:0007669"/>
    <property type="project" value="UniProtKB-UniRule"/>
</dbReference>
<evidence type="ECO:0000313" key="11">
    <source>
        <dbReference type="Proteomes" id="UP000230238"/>
    </source>
</evidence>
<dbReference type="Pfam" id="PF02223">
    <property type="entry name" value="Thymidylate_kin"/>
    <property type="match status" value="1"/>
</dbReference>
<evidence type="ECO:0000256" key="3">
    <source>
        <dbReference type="ARBA" id="ARBA00022727"/>
    </source>
</evidence>
<evidence type="ECO:0000256" key="1">
    <source>
        <dbReference type="ARBA" id="ARBA00009776"/>
    </source>
</evidence>
<evidence type="ECO:0000256" key="8">
    <source>
        <dbReference type="HAMAP-Rule" id="MF_00165"/>
    </source>
</evidence>
<evidence type="ECO:0000259" key="9">
    <source>
        <dbReference type="Pfam" id="PF02223"/>
    </source>
</evidence>
<dbReference type="CDD" id="cd01672">
    <property type="entry name" value="TMPK"/>
    <property type="match status" value="1"/>
</dbReference>
<dbReference type="GO" id="GO:0006233">
    <property type="term" value="P:dTDP biosynthetic process"/>
    <property type="evidence" value="ECO:0007669"/>
    <property type="project" value="InterPro"/>
</dbReference>
<sequence>MIQNKYPGKFIVFDGLDGSGMSTQANKIVDFLNEKKQKIRFGYTGVYLTKEPTSSLIGGIIKSQLTHDWKSSNECLQLLFSADRAYHLEKEIIPMLERGIAVVCDRYFFSTVAFGALKTEDFNWLLSLQKKFLVPDLIFILKVSPKICIERIKKERFEATLFEKEETLKEVWKNFQKLARKFKNKTFVINGERPVDKITQDIIKIVTDKLRK</sequence>
<keyword evidence="2 8" id="KW-0808">Transferase</keyword>
<keyword evidence="5 8" id="KW-0418">Kinase</keyword>
<reference evidence="11" key="1">
    <citation type="submission" date="2017-09" db="EMBL/GenBank/DDBJ databases">
        <title>Depth-based differentiation of microbial function through sediment-hosted aquifers and enrichment of novel symbionts in the deep terrestrial subsurface.</title>
        <authorList>
            <person name="Probst A.J."/>
            <person name="Ladd B."/>
            <person name="Jarett J.K."/>
            <person name="Geller-Mcgrath D.E."/>
            <person name="Sieber C.M.K."/>
            <person name="Emerson J.B."/>
            <person name="Anantharaman K."/>
            <person name="Thomas B.C."/>
            <person name="Malmstrom R."/>
            <person name="Stieglmeier M."/>
            <person name="Klingl A."/>
            <person name="Woyke T."/>
            <person name="Ryan C.M."/>
            <person name="Banfield J.F."/>
        </authorList>
    </citation>
    <scope>NUCLEOTIDE SEQUENCE [LARGE SCALE GENOMIC DNA]</scope>
</reference>
<proteinExistence type="inferred from homology"/>
<dbReference type="GO" id="GO:0005737">
    <property type="term" value="C:cytoplasm"/>
    <property type="evidence" value="ECO:0007669"/>
    <property type="project" value="TreeGrafter"/>
</dbReference>
<dbReference type="Proteomes" id="UP000230238">
    <property type="component" value="Unassembled WGS sequence"/>
</dbReference>
<dbReference type="InterPro" id="IPR039430">
    <property type="entry name" value="Thymidylate_kin-like_dom"/>
</dbReference>
<dbReference type="NCBIfam" id="TIGR00041">
    <property type="entry name" value="DTMP_kinase"/>
    <property type="match status" value="1"/>
</dbReference>
<dbReference type="EC" id="2.7.4.9" evidence="8"/>
<feature type="domain" description="Thymidylate kinase-like" evidence="9">
    <location>
        <begin position="13"/>
        <end position="202"/>
    </location>
</feature>
<comment type="catalytic activity">
    <reaction evidence="7 8">
        <text>dTMP + ATP = dTDP + ADP</text>
        <dbReference type="Rhea" id="RHEA:13517"/>
        <dbReference type="ChEBI" id="CHEBI:30616"/>
        <dbReference type="ChEBI" id="CHEBI:58369"/>
        <dbReference type="ChEBI" id="CHEBI:63528"/>
        <dbReference type="ChEBI" id="CHEBI:456216"/>
        <dbReference type="EC" id="2.7.4.9"/>
    </reaction>
</comment>
<comment type="function">
    <text evidence="8">Phosphorylation of dTMP to form dTDP in both de novo and salvage pathways of dTTP synthesis.</text>
</comment>
<name>A0A2M7RH44_9BACT</name>
<accession>A0A2M7RH44</accession>
<evidence type="ECO:0000256" key="6">
    <source>
        <dbReference type="ARBA" id="ARBA00022840"/>
    </source>
</evidence>
<gene>
    <name evidence="8 10" type="primary">tmk</name>
    <name evidence="10" type="ORF">COY65_01665</name>
</gene>
<keyword evidence="6 8" id="KW-0067">ATP-binding</keyword>